<dbReference type="InterPro" id="IPR005754">
    <property type="entry name" value="Sortase"/>
</dbReference>
<dbReference type="SUPFAM" id="SSF63817">
    <property type="entry name" value="Sortase"/>
    <property type="match status" value="1"/>
</dbReference>
<dbReference type="InterPro" id="IPR042003">
    <property type="entry name" value="Sortase_E"/>
</dbReference>
<dbReference type="InterPro" id="IPR023365">
    <property type="entry name" value="Sortase_dom-sf"/>
</dbReference>
<feature type="active site" description="Acyl-thioester intermediate" evidence="2">
    <location>
        <position position="186"/>
    </location>
</feature>
<dbReference type="NCBIfam" id="TIGR01076">
    <property type="entry name" value="sortase_fam"/>
    <property type="match status" value="1"/>
</dbReference>
<keyword evidence="3" id="KW-0472">Membrane</keyword>
<reference evidence="4" key="1">
    <citation type="submission" date="2020-02" db="EMBL/GenBank/DDBJ databases">
        <authorList>
            <person name="Meier V. D."/>
        </authorList>
    </citation>
    <scope>NUCLEOTIDE SEQUENCE</scope>
    <source>
        <strain evidence="4">AVDCRST_MAG80</strain>
    </source>
</reference>
<sequence length="203" mass="22164">MRIKDVILGLVSLALIGAGATLIVTFFVNPGTREDLPSEESQDFNVPVLEEENTQAPGQVRGPEDKTLVLTVPKMEIFDALVPDAAGNDEEKLRDYAAIHLEDTGFPWEPGANVYIAGHRLGYPNTASFLAFYDLDVLEEGDEITLLDADGGRYVYTVFEKSVTSPTDLTVTEPVEGKDVLTLQTCTLPDYSERLVVQAEKAA</sequence>
<organism evidence="4">
    <name type="scientific">uncultured Rubrobacteraceae bacterium</name>
    <dbReference type="NCBI Taxonomy" id="349277"/>
    <lineage>
        <taxon>Bacteria</taxon>
        <taxon>Bacillati</taxon>
        <taxon>Actinomycetota</taxon>
        <taxon>Rubrobacteria</taxon>
        <taxon>Rubrobacterales</taxon>
        <taxon>Rubrobacteraceae</taxon>
        <taxon>environmental samples</taxon>
    </lineage>
</organism>
<accession>A0A6J4Q097</accession>
<dbReference type="Pfam" id="PF04203">
    <property type="entry name" value="Sortase"/>
    <property type="match status" value="1"/>
</dbReference>
<keyword evidence="1" id="KW-0378">Hydrolase</keyword>
<dbReference type="GO" id="GO:0016787">
    <property type="term" value="F:hydrolase activity"/>
    <property type="evidence" value="ECO:0007669"/>
    <property type="project" value="UniProtKB-KW"/>
</dbReference>
<dbReference type="Gene3D" id="2.40.260.10">
    <property type="entry name" value="Sortase"/>
    <property type="match status" value="1"/>
</dbReference>
<feature type="transmembrane region" description="Helical" evidence="3">
    <location>
        <begin position="7"/>
        <end position="28"/>
    </location>
</feature>
<dbReference type="EMBL" id="CADCVC010000048">
    <property type="protein sequence ID" value="CAA9430958.1"/>
    <property type="molecule type" value="Genomic_DNA"/>
</dbReference>
<evidence type="ECO:0000256" key="1">
    <source>
        <dbReference type="ARBA" id="ARBA00022801"/>
    </source>
</evidence>
<protein>
    <submittedName>
        <fullName evidence="4">Sortase (Surface protein transpeptidase)</fullName>
    </submittedName>
</protein>
<evidence type="ECO:0000256" key="3">
    <source>
        <dbReference type="SAM" id="Phobius"/>
    </source>
</evidence>
<keyword evidence="3" id="KW-1133">Transmembrane helix</keyword>
<evidence type="ECO:0000256" key="2">
    <source>
        <dbReference type="PIRSR" id="PIRSR605754-1"/>
    </source>
</evidence>
<keyword evidence="3" id="KW-0812">Transmembrane</keyword>
<dbReference type="AlphaFoldDB" id="A0A6J4Q097"/>
<gene>
    <name evidence="4" type="ORF">AVDCRST_MAG80-572</name>
</gene>
<dbReference type="CDD" id="cd05830">
    <property type="entry name" value="Sortase_E"/>
    <property type="match status" value="1"/>
</dbReference>
<name>A0A6J4Q097_9ACTN</name>
<evidence type="ECO:0000313" key="4">
    <source>
        <dbReference type="EMBL" id="CAA9430958.1"/>
    </source>
</evidence>
<proteinExistence type="predicted"/>
<feature type="active site" description="Proton donor/acceptor" evidence="2">
    <location>
        <position position="119"/>
    </location>
</feature>